<feature type="compositionally biased region" description="Polar residues" evidence="1">
    <location>
        <begin position="199"/>
        <end position="216"/>
    </location>
</feature>
<dbReference type="OMA" id="AFRMEDC"/>
<organism evidence="3">
    <name type="scientific">Drosophila persimilis</name>
    <name type="common">Fruit fly</name>
    <dbReference type="NCBI Taxonomy" id="7234"/>
    <lineage>
        <taxon>Eukaryota</taxon>
        <taxon>Metazoa</taxon>
        <taxon>Ecdysozoa</taxon>
        <taxon>Arthropoda</taxon>
        <taxon>Hexapoda</taxon>
        <taxon>Insecta</taxon>
        <taxon>Pterygota</taxon>
        <taxon>Neoptera</taxon>
        <taxon>Endopterygota</taxon>
        <taxon>Diptera</taxon>
        <taxon>Brachycera</taxon>
        <taxon>Muscomorpha</taxon>
        <taxon>Ephydroidea</taxon>
        <taxon>Drosophilidae</taxon>
        <taxon>Drosophila</taxon>
        <taxon>Sophophora</taxon>
    </lineage>
</organism>
<evidence type="ECO:0000313" key="2">
    <source>
        <dbReference type="EMBL" id="EDW27027.1"/>
    </source>
</evidence>
<name>B4GWE3_DROPE</name>
<dbReference type="Gene3D" id="2.60.120.340">
    <property type="entry name" value="Nucleoplasmin core domain"/>
    <property type="match status" value="1"/>
</dbReference>
<reference evidence="2 3" key="1">
    <citation type="journal article" date="2007" name="Nature">
        <title>Evolution of genes and genomes on the Drosophila phylogeny.</title>
        <authorList>
            <consortium name="Drosophila 12 Genomes Consortium"/>
            <person name="Clark A.G."/>
            <person name="Eisen M.B."/>
            <person name="Smith D.R."/>
            <person name="Bergman C.M."/>
            <person name="Oliver B."/>
            <person name="Markow T.A."/>
            <person name="Kaufman T.C."/>
            <person name="Kellis M."/>
            <person name="Gelbart W."/>
            <person name="Iyer V.N."/>
            <person name="Pollard D.A."/>
            <person name="Sackton T.B."/>
            <person name="Larracuente A.M."/>
            <person name="Singh N.D."/>
            <person name="Abad J.P."/>
            <person name="Abt D.N."/>
            <person name="Adryan B."/>
            <person name="Aguade M."/>
            <person name="Akashi H."/>
            <person name="Anderson W.W."/>
            <person name="Aquadro C.F."/>
            <person name="Ardell D.H."/>
            <person name="Arguello R."/>
            <person name="Artieri C.G."/>
            <person name="Barbash D.A."/>
            <person name="Barker D."/>
            <person name="Barsanti P."/>
            <person name="Batterham P."/>
            <person name="Batzoglou S."/>
            <person name="Begun D."/>
            <person name="Bhutkar A."/>
            <person name="Blanco E."/>
            <person name="Bosak S.A."/>
            <person name="Bradley R.K."/>
            <person name="Brand A.D."/>
            <person name="Brent M.R."/>
            <person name="Brooks A.N."/>
            <person name="Brown R.H."/>
            <person name="Butlin R.K."/>
            <person name="Caggese C."/>
            <person name="Calvi B.R."/>
            <person name="Bernardo de Carvalho A."/>
            <person name="Caspi A."/>
            <person name="Castrezana S."/>
            <person name="Celniker S.E."/>
            <person name="Chang J.L."/>
            <person name="Chapple C."/>
            <person name="Chatterji S."/>
            <person name="Chinwalla A."/>
            <person name="Civetta A."/>
            <person name="Clifton S.W."/>
            <person name="Comeron J.M."/>
            <person name="Costello J.C."/>
            <person name="Coyne J.A."/>
            <person name="Daub J."/>
            <person name="David R.G."/>
            <person name="Delcher A.L."/>
            <person name="Delehaunty K."/>
            <person name="Do C.B."/>
            <person name="Ebling H."/>
            <person name="Edwards K."/>
            <person name="Eickbush T."/>
            <person name="Evans J.D."/>
            <person name="Filipski A."/>
            <person name="Findeiss S."/>
            <person name="Freyhult E."/>
            <person name="Fulton L."/>
            <person name="Fulton R."/>
            <person name="Garcia A.C."/>
            <person name="Gardiner A."/>
            <person name="Garfield D.A."/>
            <person name="Garvin B.E."/>
            <person name="Gibson G."/>
            <person name="Gilbert D."/>
            <person name="Gnerre S."/>
            <person name="Godfrey J."/>
            <person name="Good R."/>
            <person name="Gotea V."/>
            <person name="Gravely B."/>
            <person name="Greenberg A.J."/>
            <person name="Griffiths-Jones S."/>
            <person name="Gross S."/>
            <person name="Guigo R."/>
            <person name="Gustafson E.A."/>
            <person name="Haerty W."/>
            <person name="Hahn M.W."/>
            <person name="Halligan D.L."/>
            <person name="Halpern A.L."/>
            <person name="Halter G.M."/>
            <person name="Han M.V."/>
            <person name="Heger A."/>
            <person name="Hillier L."/>
            <person name="Hinrichs A.S."/>
            <person name="Holmes I."/>
            <person name="Hoskins R.A."/>
            <person name="Hubisz M.J."/>
            <person name="Hultmark D."/>
            <person name="Huntley M.A."/>
            <person name="Jaffe D.B."/>
            <person name="Jagadeeshan S."/>
            <person name="Jeck W.R."/>
            <person name="Johnson J."/>
            <person name="Jones C.D."/>
            <person name="Jordan W.C."/>
            <person name="Karpen G.H."/>
            <person name="Kataoka E."/>
            <person name="Keightley P.D."/>
            <person name="Kheradpour P."/>
            <person name="Kirkness E.F."/>
            <person name="Koerich L.B."/>
            <person name="Kristiansen K."/>
            <person name="Kudrna D."/>
            <person name="Kulathinal R.J."/>
            <person name="Kumar S."/>
            <person name="Kwok R."/>
            <person name="Lander E."/>
            <person name="Langley C.H."/>
            <person name="Lapoint R."/>
            <person name="Lazzaro B.P."/>
            <person name="Lee S.J."/>
            <person name="Levesque L."/>
            <person name="Li R."/>
            <person name="Lin C.F."/>
            <person name="Lin M.F."/>
            <person name="Lindblad-Toh K."/>
            <person name="Llopart A."/>
            <person name="Long M."/>
            <person name="Low L."/>
            <person name="Lozovsky E."/>
            <person name="Lu J."/>
            <person name="Luo M."/>
            <person name="Machado C.A."/>
            <person name="Makalowski W."/>
            <person name="Marzo M."/>
            <person name="Matsuda M."/>
            <person name="Matzkin L."/>
            <person name="McAllister B."/>
            <person name="McBride C.S."/>
            <person name="McKernan B."/>
            <person name="McKernan K."/>
            <person name="Mendez-Lago M."/>
            <person name="Minx P."/>
            <person name="Mollenhauer M.U."/>
            <person name="Montooth K."/>
            <person name="Mount S.M."/>
            <person name="Mu X."/>
            <person name="Myers E."/>
            <person name="Negre B."/>
            <person name="Newfeld S."/>
            <person name="Nielsen R."/>
            <person name="Noor M.A."/>
            <person name="O'Grady P."/>
            <person name="Pachter L."/>
            <person name="Papaceit M."/>
            <person name="Parisi M.J."/>
            <person name="Parisi M."/>
            <person name="Parts L."/>
            <person name="Pedersen J.S."/>
            <person name="Pesole G."/>
            <person name="Phillippy A.M."/>
            <person name="Ponting C.P."/>
            <person name="Pop M."/>
            <person name="Porcelli D."/>
            <person name="Powell J.R."/>
            <person name="Prohaska S."/>
            <person name="Pruitt K."/>
            <person name="Puig M."/>
            <person name="Quesneville H."/>
            <person name="Ram K.R."/>
            <person name="Rand D."/>
            <person name="Rasmussen M.D."/>
            <person name="Reed L.K."/>
            <person name="Reenan R."/>
            <person name="Reily A."/>
            <person name="Remington K.A."/>
            <person name="Rieger T.T."/>
            <person name="Ritchie M.G."/>
            <person name="Robin C."/>
            <person name="Rogers Y.H."/>
            <person name="Rohde C."/>
            <person name="Rozas J."/>
            <person name="Rubenfield M.J."/>
            <person name="Ruiz A."/>
            <person name="Russo S."/>
            <person name="Salzberg S.L."/>
            <person name="Sanchez-Gracia A."/>
            <person name="Saranga D.J."/>
            <person name="Sato H."/>
            <person name="Schaeffer S.W."/>
            <person name="Schatz M.C."/>
            <person name="Schlenke T."/>
            <person name="Schwartz R."/>
            <person name="Segarra C."/>
            <person name="Singh R.S."/>
            <person name="Sirot L."/>
            <person name="Sirota M."/>
            <person name="Sisneros N.B."/>
            <person name="Smith C.D."/>
            <person name="Smith T.F."/>
            <person name="Spieth J."/>
            <person name="Stage D.E."/>
            <person name="Stark A."/>
            <person name="Stephan W."/>
            <person name="Strausberg R.L."/>
            <person name="Strempel S."/>
            <person name="Sturgill D."/>
            <person name="Sutton G."/>
            <person name="Sutton G.G."/>
            <person name="Tao W."/>
            <person name="Teichmann S."/>
            <person name="Tobari Y.N."/>
            <person name="Tomimura Y."/>
            <person name="Tsolas J.M."/>
            <person name="Valente V.L."/>
            <person name="Venter E."/>
            <person name="Venter J.C."/>
            <person name="Vicario S."/>
            <person name="Vieira F.G."/>
            <person name="Vilella A.J."/>
            <person name="Villasante A."/>
            <person name="Walenz B."/>
            <person name="Wang J."/>
            <person name="Wasserman M."/>
            <person name="Watts T."/>
            <person name="Wilson D."/>
            <person name="Wilson R.K."/>
            <person name="Wing R.A."/>
            <person name="Wolfner M.F."/>
            <person name="Wong A."/>
            <person name="Wong G.K."/>
            <person name="Wu C.I."/>
            <person name="Wu G."/>
            <person name="Yamamoto D."/>
            <person name="Yang H.P."/>
            <person name="Yang S.P."/>
            <person name="Yorke J.A."/>
            <person name="Yoshida K."/>
            <person name="Zdobnov E."/>
            <person name="Zhang P."/>
            <person name="Zhang Y."/>
            <person name="Zimin A.V."/>
            <person name="Baldwin J."/>
            <person name="Abdouelleil A."/>
            <person name="Abdulkadir J."/>
            <person name="Abebe A."/>
            <person name="Abera B."/>
            <person name="Abreu J."/>
            <person name="Acer S.C."/>
            <person name="Aftuck L."/>
            <person name="Alexander A."/>
            <person name="An P."/>
            <person name="Anderson E."/>
            <person name="Anderson S."/>
            <person name="Arachi H."/>
            <person name="Azer M."/>
            <person name="Bachantsang P."/>
            <person name="Barry A."/>
            <person name="Bayul T."/>
            <person name="Berlin A."/>
            <person name="Bessette D."/>
            <person name="Bloom T."/>
            <person name="Blye J."/>
            <person name="Boguslavskiy L."/>
            <person name="Bonnet C."/>
            <person name="Boukhgalter B."/>
            <person name="Bourzgui I."/>
            <person name="Brown A."/>
            <person name="Cahill P."/>
            <person name="Channer S."/>
            <person name="Cheshatsang Y."/>
            <person name="Chuda L."/>
            <person name="Citroen M."/>
            <person name="Collymore A."/>
            <person name="Cooke P."/>
            <person name="Costello M."/>
            <person name="D'Aco K."/>
            <person name="Daza R."/>
            <person name="De Haan G."/>
            <person name="DeGray S."/>
            <person name="DeMaso C."/>
            <person name="Dhargay N."/>
            <person name="Dooley K."/>
            <person name="Dooley E."/>
            <person name="Doricent M."/>
            <person name="Dorje P."/>
            <person name="Dorjee K."/>
            <person name="Dupes A."/>
            <person name="Elong R."/>
            <person name="Falk J."/>
            <person name="Farina A."/>
            <person name="Faro S."/>
            <person name="Ferguson D."/>
            <person name="Fisher S."/>
            <person name="Foley C.D."/>
            <person name="Franke A."/>
            <person name="Friedrich D."/>
            <person name="Gadbois L."/>
            <person name="Gearin G."/>
            <person name="Gearin C.R."/>
            <person name="Giannoukos G."/>
            <person name="Goode T."/>
            <person name="Graham J."/>
            <person name="Grandbois E."/>
            <person name="Grewal S."/>
            <person name="Gyaltsen K."/>
            <person name="Hafez N."/>
            <person name="Hagos B."/>
            <person name="Hall J."/>
            <person name="Henson C."/>
            <person name="Hollinger A."/>
            <person name="Honan T."/>
            <person name="Huard M.D."/>
            <person name="Hughes L."/>
            <person name="Hurhula B."/>
            <person name="Husby M.E."/>
            <person name="Kamat A."/>
            <person name="Kanga B."/>
            <person name="Kashin S."/>
            <person name="Khazanovich D."/>
            <person name="Kisner P."/>
            <person name="Lance K."/>
            <person name="Lara M."/>
            <person name="Lee W."/>
            <person name="Lennon N."/>
            <person name="Letendre F."/>
            <person name="LeVine R."/>
            <person name="Lipovsky A."/>
            <person name="Liu X."/>
            <person name="Liu J."/>
            <person name="Liu S."/>
            <person name="Lokyitsang T."/>
            <person name="Lokyitsang Y."/>
            <person name="Lubonja R."/>
            <person name="Lui A."/>
            <person name="MacDonald P."/>
            <person name="Magnisalis V."/>
            <person name="Maru K."/>
            <person name="Matthews C."/>
            <person name="McCusker W."/>
            <person name="McDonough S."/>
            <person name="Mehta T."/>
            <person name="Meldrim J."/>
            <person name="Meneus L."/>
            <person name="Mihai O."/>
            <person name="Mihalev A."/>
            <person name="Mihova T."/>
            <person name="Mittelman R."/>
            <person name="Mlenga V."/>
            <person name="Montmayeur A."/>
            <person name="Mulrain L."/>
            <person name="Navidi A."/>
            <person name="Naylor J."/>
            <person name="Negash T."/>
            <person name="Nguyen T."/>
            <person name="Nguyen N."/>
            <person name="Nicol R."/>
            <person name="Norbu C."/>
            <person name="Norbu N."/>
            <person name="Novod N."/>
            <person name="O'Neill B."/>
            <person name="Osman S."/>
            <person name="Markiewicz E."/>
            <person name="Oyono O.L."/>
            <person name="Patti C."/>
            <person name="Phunkhang P."/>
            <person name="Pierre F."/>
            <person name="Priest M."/>
            <person name="Raghuraman S."/>
            <person name="Rege F."/>
            <person name="Reyes R."/>
            <person name="Rise C."/>
            <person name="Rogov P."/>
            <person name="Ross K."/>
            <person name="Ryan E."/>
            <person name="Settipalli S."/>
            <person name="Shea T."/>
            <person name="Sherpa N."/>
            <person name="Shi L."/>
            <person name="Shih D."/>
            <person name="Sparrow T."/>
            <person name="Spaulding J."/>
            <person name="Stalker J."/>
            <person name="Stange-Thomann N."/>
            <person name="Stavropoulos S."/>
            <person name="Stone C."/>
            <person name="Strader C."/>
            <person name="Tesfaye S."/>
            <person name="Thomson T."/>
            <person name="Thoulutsang Y."/>
            <person name="Thoulutsang D."/>
            <person name="Topham K."/>
            <person name="Topping I."/>
            <person name="Tsamla T."/>
            <person name="Vassiliev H."/>
            <person name="Vo A."/>
            <person name="Wangchuk T."/>
            <person name="Wangdi T."/>
            <person name="Weiand M."/>
            <person name="Wilkinson J."/>
            <person name="Wilson A."/>
            <person name="Yadav S."/>
            <person name="Young G."/>
            <person name="Yu Q."/>
            <person name="Zembek L."/>
            <person name="Zhong D."/>
            <person name="Zimmer A."/>
            <person name="Zwirko Z."/>
            <person name="Jaffe D.B."/>
            <person name="Alvarez P."/>
            <person name="Brockman W."/>
            <person name="Butler J."/>
            <person name="Chin C."/>
            <person name="Gnerre S."/>
            <person name="Grabherr M."/>
            <person name="Kleber M."/>
            <person name="Mauceli E."/>
            <person name="MacCallum I."/>
        </authorList>
    </citation>
    <scope>NUCLEOTIDE SEQUENCE [LARGE SCALE GENOMIC DNA]</scope>
    <source>
        <strain evidence="3">MSH-3 / Tucson 14011-0111.49</strain>
    </source>
</reference>
<dbReference type="EMBL" id="CH479194">
    <property type="protein sequence ID" value="EDW27027.1"/>
    <property type="molecule type" value="Genomic_DNA"/>
</dbReference>
<evidence type="ECO:0000313" key="3">
    <source>
        <dbReference type="Proteomes" id="UP000008744"/>
    </source>
</evidence>
<proteinExistence type="predicted"/>
<sequence length="245" mass="26897">MAQSHFQSPRFSTLHMKPDFTYTPFLKKPIHLANVTLEQGIWAKLWLKTKSNEKMLADLRECSQKVSLDIDVHPGGVLYLESNGPVFVTLVGCMRELEHGKSAFRMEDCFITATKPRGGSWGYEVASFQTSLPLLPLLPLCSSASASSSAPQGGGGPSRGRGSLPQTESYPISPRQTESYPGITEAYSRQTETYLNQTESYPSRTEVHSLQDQNIASHRHPSTCPSTTRTLTMATKGGATRATTL</sequence>
<feature type="compositionally biased region" description="Polar residues" evidence="1">
    <location>
        <begin position="167"/>
        <end position="179"/>
    </location>
</feature>
<feature type="region of interest" description="Disordered" evidence="1">
    <location>
        <begin position="199"/>
        <end position="230"/>
    </location>
</feature>
<dbReference type="HOGENOM" id="CLU_1134589_0_0_1"/>
<keyword evidence="3" id="KW-1185">Reference proteome</keyword>
<dbReference type="Proteomes" id="UP000008744">
    <property type="component" value="Unassembled WGS sequence"/>
</dbReference>
<dbReference type="AlphaFoldDB" id="B4GWE3"/>
<accession>B4GWE3</accession>
<gene>
    <name evidence="2" type="primary">Dper\GL16540</name>
    <name evidence="2" type="ORF">Dper_GL16540</name>
</gene>
<feature type="region of interest" description="Disordered" evidence="1">
    <location>
        <begin position="146"/>
        <end position="181"/>
    </location>
</feature>
<protein>
    <submittedName>
        <fullName evidence="2">GL16540</fullName>
    </submittedName>
</protein>
<dbReference type="STRING" id="7234.B4GWE3"/>
<evidence type="ECO:0000256" key="1">
    <source>
        <dbReference type="SAM" id="MobiDB-lite"/>
    </source>
</evidence>
<dbReference type="OrthoDB" id="10387968at2759"/>